<dbReference type="EMBL" id="JAGINU010000001">
    <property type="protein sequence ID" value="MBP2369633.1"/>
    <property type="molecule type" value="Genomic_DNA"/>
</dbReference>
<dbReference type="Proteomes" id="UP001519295">
    <property type="component" value="Unassembled WGS sequence"/>
</dbReference>
<reference evidence="2 3" key="1">
    <citation type="submission" date="2021-03" db="EMBL/GenBank/DDBJ databases">
        <title>Sequencing the genomes of 1000 actinobacteria strains.</title>
        <authorList>
            <person name="Klenk H.-P."/>
        </authorList>
    </citation>
    <scope>NUCLEOTIDE SEQUENCE [LARGE SCALE GENOMIC DNA]</scope>
    <source>
        <strain evidence="2 3">DSM 45256</strain>
    </source>
</reference>
<evidence type="ECO:0000313" key="3">
    <source>
        <dbReference type="Proteomes" id="UP001519295"/>
    </source>
</evidence>
<keyword evidence="3" id="KW-1185">Reference proteome</keyword>
<sequence>MTLRCDVPRRRPCPTNTGNGRSPTGTRPIPGRGPGATERAVAGGR</sequence>
<accession>A0ABS4W0K9</accession>
<protein>
    <submittedName>
        <fullName evidence="2">Uncharacterized protein</fullName>
    </submittedName>
</protein>
<name>A0ABS4W0K9_9PSEU</name>
<evidence type="ECO:0000313" key="2">
    <source>
        <dbReference type="EMBL" id="MBP2369633.1"/>
    </source>
</evidence>
<feature type="compositionally biased region" description="Low complexity" evidence="1">
    <location>
        <begin position="20"/>
        <end position="30"/>
    </location>
</feature>
<evidence type="ECO:0000256" key="1">
    <source>
        <dbReference type="SAM" id="MobiDB-lite"/>
    </source>
</evidence>
<gene>
    <name evidence="2" type="ORF">JOF36_005329</name>
</gene>
<organism evidence="2 3">
    <name type="scientific">Pseudonocardia parietis</name>
    <dbReference type="NCBI Taxonomy" id="570936"/>
    <lineage>
        <taxon>Bacteria</taxon>
        <taxon>Bacillati</taxon>
        <taxon>Actinomycetota</taxon>
        <taxon>Actinomycetes</taxon>
        <taxon>Pseudonocardiales</taxon>
        <taxon>Pseudonocardiaceae</taxon>
        <taxon>Pseudonocardia</taxon>
    </lineage>
</organism>
<comment type="caution">
    <text evidence="2">The sequence shown here is derived from an EMBL/GenBank/DDBJ whole genome shotgun (WGS) entry which is preliminary data.</text>
</comment>
<proteinExistence type="predicted"/>
<feature type="region of interest" description="Disordered" evidence="1">
    <location>
        <begin position="1"/>
        <end position="45"/>
    </location>
</feature>